<organism evidence="2 3">
    <name type="scientific">Pontibacter akesuensis</name>
    <dbReference type="NCBI Taxonomy" id="388950"/>
    <lineage>
        <taxon>Bacteria</taxon>
        <taxon>Pseudomonadati</taxon>
        <taxon>Bacteroidota</taxon>
        <taxon>Cytophagia</taxon>
        <taxon>Cytophagales</taxon>
        <taxon>Hymenobacteraceae</taxon>
        <taxon>Pontibacter</taxon>
    </lineage>
</organism>
<dbReference type="EMBL" id="FPCA01000001">
    <property type="protein sequence ID" value="SFU56374.1"/>
    <property type="molecule type" value="Genomic_DNA"/>
</dbReference>
<sequence length="241" mass="26885">MRIAIISIFFLLLCGCYSIAQPTNDVAYQRDNNYFLIDYVNGNSSSERTTSSLFLHVPDKIIELKGKAVSRNSVIDSIKCISIDSLYSLSNTMLLQLTDVNESFVKYQTDGTPYCYRISDVAVYISEGSKLFKANANGEKVLYTNLQDSPDRSGAMKKLPDGSLKIDPAKAYGNRTYVRSKDKIGCFFKYEIVAQQGKHASTVYWIPEVGVIQEHTDGYAANKAVQINGKPTDEFLKGMCL</sequence>
<proteinExistence type="predicted"/>
<accession>A0A1I7H6V9</accession>
<keyword evidence="3" id="KW-1185">Reference proteome</keyword>
<name>A0A1I7H6V9_9BACT</name>
<evidence type="ECO:0008006" key="4">
    <source>
        <dbReference type="Google" id="ProtNLM"/>
    </source>
</evidence>
<feature type="signal peptide" evidence="1">
    <location>
        <begin position="1"/>
        <end position="20"/>
    </location>
</feature>
<dbReference type="STRING" id="388950.GCA_001611675_00659"/>
<dbReference type="Proteomes" id="UP000182491">
    <property type="component" value="Unassembled WGS sequence"/>
</dbReference>
<reference evidence="3" key="1">
    <citation type="submission" date="2016-10" db="EMBL/GenBank/DDBJ databases">
        <authorList>
            <person name="Varghese N."/>
        </authorList>
    </citation>
    <scope>NUCLEOTIDE SEQUENCE [LARGE SCALE GENOMIC DNA]</scope>
    <source>
        <strain evidence="3">DSM 18820</strain>
    </source>
</reference>
<dbReference type="PROSITE" id="PS51257">
    <property type="entry name" value="PROKAR_LIPOPROTEIN"/>
    <property type="match status" value="1"/>
</dbReference>
<dbReference type="AlphaFoldDB" id="A0A1I7H6V9"/>
<evidence type="ECO:0000313" key="3">
    <source>
        <dbReference type="Proteomes" id="UP000182491"/>
    </source>
</evidence>
<protein>
    <recommendedName>
        <fullName evidence="4">GLPGLI family protein</fullName>
    </recommendedName>
</protein>
<dbReference type="RefSeq" id="WP_068836845.1">
    <property type="nucleotide sequence ID" value="NZ_BMXC01000001.1"/>
</dbReference>
<keyword evidence="1" id="KW-0732">Signal</keyword>
<gene>
    <name evidence="2" type="ORF">SAMN04487941_1561</name>
</gene>
<evidence type="ECO:0000313" key="2">
    <source>
        <dbReference type="EMBL" id="SFU56374.1"/>
    </source>
</evidence>
<feature type="chain" id="PRO_5010253400" description="GLPGLI family protein" evidence="1">
    <location>
        <begin position="21"/>
        <end position="241"/>
    </location>
</feature>
<evidence type="ECO:0000256" key="1">
    <source>
        <dbReference type="SAM" id="SignalP"/>
    </source>
</evidence>